<organism evidence="2 3">
    <name type="scientific">Mucilaginibacter galii</name>
    <dbReference type="NCBI Taxonomy" id="2005073"/>
    <lineage>
        <taxon>Bacteria</taxon>
        <taxon>Pseudomonadati</taxon>
        <taxon>Bacteroidota</taxon>
        <taxon>Sphingobacteriia</taxon>
        <taxon>Sphingobacteriales</taxon>
        <taxon>Sphingobacteriaceae</taxon>
        <taxon>Mucilaginibacter</taxon>
    </lineage>
</organism>
<evidence type="ECO:0000313" key="3">
    <source>
        <dbReference type="Proteomes" id="UP000662074"/>
    </source>
</evidence>
<evidence type="ECO:0008006" key="4">
    <source>
        <dbReference type="Google" id="ProtNLM"/>
    </source>
</evidence>
<accession>A0A917J8R4</accession>
<comment type="caution">
    <text evidence="2">The sequence shown here is derived from an EMBL/GenBank/DDBJ whole genome shotgun (WGS) entry which is preliminary data.</text>
</comment>
<proteinExistence type="predicted"/>
<keyword evidence="1" id="KW-0812">Transmembrane</keyword>
<dbReference type="EMBL" id="BMDO01000006">
    <property type="protein sequence ID" value="GGI51083.1"/>
    <property type="molecule type" value="Genomic_DNA"/>
</dbReference>
<dbReference type="AlphaFoldDB" id="A0A917J8R4"/>
<gene>
    <name evidence="2" type="ORF">GCM10011425_22950</name>
</gene>
<keyword evidence="1" id="KW-1133">Transmembrane helix</keyword>
<keyword evidence="1" id="KW-0472">Membrane</keyword>
<feature type="transmembrane region" description="Helical" evidence="1">
    <location>
        <begin position="27"/>
        <end position="45"/>
    </location>
</feature>
<sequence>MRTFLHLIATFVVSTLALWGTLGKGNPWPCYGVVLAVWALFFWRYHRRLKRDASKKHFEQAMFRDYMRAQPRSRYR</sequence>
<reference evidence="2" key="1">
    <citation type="journal article" date="2014" name="Int. J. Syst. Evol. Microbiol.">
        <title>Complete genome sequence of Corynebacterium casei LMG S-19264T (=DSM 44701T), isolated from a smear-ripened cheese.</title>
        <authorList>
            <consortium name="US DOE Joint Genome Institute (JGI-PGF)"/>
            <person name="Walter F."/>
            <person name="Albersmeier A."/>
            <person name="Kalinowski J."/>
            <person name="Ruckert C."/>
        </authorList>
    </citation>
    <scope>NUCLEOTIDE SEQUENCE</scope>
    <source>
        <strain evidence="2">CCM 8711</strain>
    </source>
</reference>
<evidence type="ECO:0000313" key="2">
    <source>
        <dbReference type="EMBL" id="GGI51083.1"/>
    </source>
</evidence>
<name>A0A917J8R4_9SPHI</name>
<protein>
    <recommendedName>
        <fullName evidence="4">2TM domain-containing protein</fullName>
    </recommendedName>
</protein>
<keyword evidence="3" id="KW-1185">Reference proteome</keyword>
<evidence type="ECO:0000256" key="1">
    <source>
        <dbReference type="SAM" id="Phobius"/>
    </source>
</evidence>
<dbReference type="Proteomes" id="UP000662074">
    <property type="component" value="Unassembled WGS sequence"/>
</dbReference>
<reference evidence="2" key="2">
    <citation type="submission" date="2020-09" db="EMBL/GenBank/DDBJ databases">
        <authorList>
            <person name="Sun Q."/>
            <person name="Sedlacek I."/>
        </authorList>
    </citation>
    <scope>NUCLEOTIDE SEQUENCE</scope>
    <source>
        <strain evidence="2">CCM 8711</strain>
    </source>
</reference>